<evidence type="ECO:0000256" key="4">
    <source>
        <dbReference type="ARBA" id="ARBA00022475"/>
    </source>
</evidence>
<keyword evidence="12" id="KW-1185">Reference proteome</keyword>
<protein>
    <recommendedName>
        <fullName evidence="10">TonB C-terminal domain-containing protein</fullName>
    </recommendedName>
</protein>
<dbReference type="GO" id="GO:0098797">
    <property type="term" value="C:plasma membrane protein complex"/>
    <property type="evidence" value="ECO:0007669"/>
    <property type="project" value="TreeGrafter"/>
</dbReference>
<dbReference type="Gene3D" id="3.30.1150.10">
    <property type="match status" value="1"/>
</dbReference>
<dbReference type="InterPro" id="IPR037682">
    <property type="entry name" value="TonB_C"/>
</dbReference>
<keyword evidence="6" id="KW-0812">Transmembrane</keyword>
<evidence type="ECO:0000256" key="8">
    <source>
        <dbReference type="ARBA" id="ARBA00022989"/>
    </source>
</evidence>
<organism evidence="11 12">
    <name type="scientific">Brevifollis gellanilyticus</name>
    <dbReference type="NCBI Taxonomy" id="748831"/>
    <lineage>
        <taxon>Bacteria</taxon>
        <taxon>Pseudomonadati</taxon>
        <taxon>Verrucomicrobiota</taxon>
        <taxon>Verrucomicrobiia</taxon>
        <taxon>Verrucomicrobiales</taxon>
        <taxon>Verrucomicrobiaceae</taxon>
    </lineage>
</organism>
<dbReference type="OrthoDB" id="192927at2"/>
<dbReference type="PROSITE" id="PS52015">
    <property type="entry name" value="TONB_CTD"/>
    <property type="match status" value="1"/>
</dbReference>
<keyword evidence="8" id="KW-1133">Transmembrane helix</keyword>
<evidence type="ECO:0000256" key="7">
    <source>
        <dbReference type="ARBA" id="ARBA00022927"/>
    </source>
</evidence>
<dbReference type="PANTHER" id="PTHR33446">
    <property type="entry name" value="PROTEIN TONB-RELATED"/>
    <property type="match status" value="1"/>
</dbReference>
<comment type="subcellular location">
    <subcellularLocation>
        <location evidence="1">Cell inner membrane</location>
        <topology evidence="1">Single-pass membrane protein</topology>
        <orientation evidence="1">Periplasmic side</orientation>
    </subcellularLocation>
</comment>
<comment type="similarity">
    <text evidence="2">Belongs to the TonB family.</text>
</comment>
<dbReference type="InterPro" id="IPR051045">
    <property type="entry name" value="TonB-dependent_transducer"/>
</dbReference>
<dbReference type="Pfam" id="PF03544">
    <property type="entry name" value="TonB_C"/>
    <property type="match status" value="1"/>
</dbReference>
<evidence type="ECO:0000256" key="5">
    <source>
        <dbReference type="ARBA" id="ARBA00022519"/>
    </source>
</evidence>
<dbReference type="Proteomes" id="UP000321577">
    <property type="component" value="Unassembled WGS sequence"/>
</dbReference>
<evidence type="ECO:0000313" key="12">
    <source>
        <dbReference type="Proteomes" id="UP000321577"/>
    </source>
</evidence>
<dbReference type="SUPFAM" id="SSF74653">
    <property type="entry name" value="TolA/TonB C-terminal domain"/>
    <property type="match status" value="1"/>
</dbReference>
<proteinExistence type="inferred from homology"/>
<evidence type="ECO:0000313" key="11">
    <source>
        <dbReference type="EMBL" id="GEP45843.1"/>
    </source>
</evidence>
<keyword evidence="3" id="KW-0813">Transport</keyword>
<dbReference type="InterPro" id="IPR006260">
    <property type="entry name" value="TonB/TolA_C"/>
</dbReference>
<name>A0A512MGH8_9BACT</name>
<dbReference type="EMBL" id="BKAG01000060">
    <property type="protein sequence ID" value="GEP45843.1"/>
    <property type="molecule type" value="Genomic_DNA"/>
</dbReference>
<keyword evidence="4" id="KW-1003">Cell membrane</keyword>
<keyword evidence="9" id="KW-0472">Membrane</keyword>
<dbReference type="GO" id="GO:0031992">
    <property type="term" value="F:energy transducer activity"/>
    <property type="evidence" value="ECO:0007669"/>
    <property type="project" value="TreeGrafter"/>
</dbReference>
<evidence type="ECO:0000256" key="1">
    <source>
        <dbReference type="ARBA" id="ARBA00004383"/>
    </source>
</evidence>
<dbReference type="GO" id="GO:0015031">
    <property type="term" value="P:protein transport"/>
    <property type="evidence" value="ECO:0007669"/>
    <property type="project" value="UniProtKB-KW"/>
</dbReference>
<accession>A0A512MGH8</accession>
<keyword evidence="5" id="KW-0997">Cell inner membrane</keyword>
<dbReference type="GO" id="GO:0055085">
    <property type="term" value="P:transmembrane transport"/>
    <property type="evidence" value="ECO:0007669"/>
    <property type="project" value="InterPro"/>
</dbReference>
<reference evidence="11 12" key="1">
    <citation type="submission" date="2019-07" db="EMBL/GenBank/DDBJ databases">
        <title>Whole genome shotgun sequence of Brevifollis gellanilyticus NBRC 108608.</title>
        <authorList>
            <person name="Hosoyama A."/>
            <person name="Uohara A."/>
            <person name="Ohji S."/>
            <person name="Ichikawa N."/>
        </authorList>
    </citation>
    <scope>NUCLEOTIDE SEQUENCE [LARGE SCALE GENOMIC DNA]</scope>
    <source>
        <strain evidence="11 12">NBRC 108608</strain>
    </source>
</reference>
<dbReference type="AlphaFoldDB" id="A0A512MGH8"/>
<dbReference type="NCBIfam" id="TIGR01352">
    <property type="entry name" value="tonB_Cterm"/>
    <property type="match status" value="1"/>
</dbReference>
<evidence type="ECO:0000256" key="2">
    <source>
        <dbReference type="ARBA" id="ARBA00006555"/>
    </source>
</evidence>
<keyword evidence="7" id="KW-0653">Protein transport</keyword>
<feature type="domain" description="TonB C-terminal" evidence="10">
    <location>
        <begin position="67"/>
        <end position="155"/>
    </location>
</feature>
<evidence type="ECO:0000256" key="3">
    <source>
        <dbReference type="ARBA" id="ARBA00022448"/>
    </source>
</evidence>
<dbReference type="PANTHER" id="PTHR33446:SF2">
    <property type="entry name" value="PROTEIN TONB"/>
    <property type="match status" value="1"/>
</dbReference>
<evidence type="ECO:0000256" key="9">
    <source>
        <dbReference type="ARBA" id="ARBA00023136"/>
    </source>
</evidence>
<gene>
    <name evidence="11" type="ORF">BGE01nite_51340</name>
</gene>
<evidence type="ECO:0000256" key="6">
    <source>
        <dbReference type="ARBA" id="ARBA00022692"/>
    </source>
</evidence>
<sequence>MKSPKLPFLSMPNRSIPSKPAFALSNLHSLNQTMKALTALLAVLLVASCATNKVKVVNQTGGGGKTTSGVELKLVKMIPPAYPPEARKAGLKGVARVALTVQPDGSVSDLKVVQSAHPTLDQFALQAVSQWKFKPYTPVDGKLERVSFPFTFMLN</sequence>
<evidence type="ECO:0000259" key="10">
    <source>
        <dbReference type="PROSITE" id="PS52015"/>
    </source>
</evidence>
<comment type="caution">
    <text evidence="11">The sequence shown here is derived from an EMBL/GenBank/DDBJ whole genome shotgun (WGS) entry which is preliminary data.</text>
</comment>